<keyword evidence="5" id="KW-0418">Kinase</keyword>
<organism evidence="8 9">
    <name type="scientific">Novilysobacter selenitireducens</name>
    <dbReference type="NCBI Taxonomy" id="2872639"/>
    <lineage>
        <taxon>Bacteria</taxon>
        <taxon>Pseudomonadati</taxon>
        <taxon>Pseudomonadota</taxon>
        <taxon>Gammaproteobacteria</taxon>
        <taxon>Lysobacterales</taxon>
        <taxon>Lysobacteraceae</taxon>
        <taxon>Novilysobacter</taxon>
    </lineage>
</organism>
<dbReference type="EMBL" id="JAINZW010000002">
    <property type="protein sequence ID" value="MBZ4038931.1"/>
    <property type="molecule type" value="Genomic_DNA"/>
</dbReference>
<reference evidence="8 9" key="1">
    <citation type="submission" date="2021-09" db="EMBL/GenBank/DDBJ databases">
        <title>Lysobacter sp. 13A isolated from the river sediment.</title>
        <authorList>
            <person name="Liu H."/>
            <person name="Li S."/>
            <person name="Mao S."/>
        </authorList>
    </citation>
    <scope>NUCLEOTIDE SEQUENCE [LARGE SCALE GENOMIC DNA]</scope>
    <source>
        <strain evidence="8 9">13A</strain>
    </source>
</reference>
<dbReference type="PANTHER" id="PTHR42926">
    <property type="match status" value="1"/>
</dbReference>
<dbReference type="SUPFAM" id="SSF52540">
    <property type="entry name" value="P-loop containing nucleoside triphosphate hydrolases"/>
    <property type="match status" value="2"/>
</dbReference>
<evidence type="ECO:0000256" key="5">
    <source>
        <dbReference type="ARBA" id="ARBA00022777"/>
    </source>
</evidence>
<sequence length="496" mass="54295">MNDTPVSRPSVSSGIPGLDDVLVGGFTPDRLYLIEGVPGSGKTTLAMQFLLEGIKRGEKALYVSLSETEEELREVAASHGWDLDGLHIHELSPPQDRLDPDAQYTMFHPSEVELGDTTKRMLEEVERLNPQRLVFDSLAELRLLAGSALRYRRQVLALKQYFAGRGCTVLLLDDSAVSEHGLHVHTLVHGAVSLDQLNPDFGADRRRLRVTKFRGRKFRGGFHDYEIQTGGLRVFPRMVAAEFRREVDQVRASTGLPELDALLGGGLDRGTSTLLVGAAGTGKSTLATQVVKAAVGRGERCAMFTFDESTQSVVTRSTGIGYDIEKDLESGVLTIQPVDPAELSPGEFASLIRAAVEKEDARVVVIDSLNGYLNAMPEERFMIVQLHELLAYLGQLGVITILVNAQAGLIGQMQTTLDVSYLADSVVLLRYYEVRGEVRQALSVLKKRTGQHERTIRRLEIGADGLQVGEPLSNLRGVLTGVPHELGEPLDPLRKG</sequence>
<dbReference type="InterPro" id="IPR027417">
    <property type="entry name" value="P-loop_NTPase"/>
</dbReference>
<dbReference type="Pfam" id="PF06745">
    <property type="entry name" value="ATPase"/>
    <property type="match status" value="2"/>
</dbReference>
<evidence type="ECO:0000313" key="9">
    <source>
        <dbReference type="Proteomes" id="UP001430954"/>
    </source>
</evidence>
<dbReference type="InterPro" id="IPR003593">
    <property type="entry name" value="AAA+_ATPase"/>
</dbReference>
<dbReference type="SMART" id="SM00382">
    <property type="entry name" value="AAA"/>
    <property type="match status" value="2"/>
</dbReference>
<dbReference type="InterPro" id="IPR010624">
    <property type="entry name" value="KaiC_dom"/>
</dbReference>
<keyword evidence="4" id="KW-0677">Repeat</keyword>
<evidence type="ECO:0000256" key="2">
    <source>
        <dbReference type="ARBA" id="ARBA00022553"/>
    </source>
</evidence>
<dbReference type="EC" id="2.7.11.1" evidence="1"/>
<feature type="domain" description="KaiC" evidence="7">
    <location>
        <begin position="9"/>
        <end position="248"/>
    </location>
</feature>
<dbReference type="PROSITE" id="PS51146">
    <property type="entry name" value="KAIC"/>
    <property type="match status" value="2"/>
</dbReference>
<keyword evidence="2" id="KW-0597">Phosphoprotein</keyword>
<keyword evidence="6" id="KW-0378">Hydrolase</keyword>
<comment type="caution">
    <text evidence="8">The sequence shown here is derived from an EMBL/GenBank/DDBJ whole genome shotgun (WGS) entry which is preliminary data.</text>
</comment>
<evidence type="ECO:0000256" key="4">
    <source>
        <dbReference type="ARBA" id="ARBA00022737"/>
    </source>
</evidence>
<gene>
    <name evidence="8" type="ORF">K6753_05240</name>
</gene>
<dbReference type="Proteomes" id="UP001430954">
    <property type="component" value="Unassembled WGS sequence"/>
</dbReference>
<evidence type="ECO:0000313" key="8">
    <source>
        <dbReference type="EMBL" id="MBZ4038931.1"/>
    </source>
</evidence>
<dbReference type="InterPro" id="IPR030665">
    <property type="entry name" value="KaiC"/>
</dbReference>
<accession>A0ABS7T4X5</accession>
<proteinExistence type="predicted"/>
<dbReference type="RefSeq" id="WP_223675131.1">
    <property type="nucleotide sequence ID" value="NZ_JAINZW010000002.1"/>
</dbReference>
<evidence type="ECO:0000259" key="7">
    <source>
        <dbReference type="PROSITE" id="PS51146"/>
    </source>
</evidence>
<name>A0ABS7T4X5_9GAMM</name>
<dbReference type="PIRSF" id="PIRSF039117">
    <property type="entry name" value="KaiC"/>
    <property type="match status" value="1"/>
</dbReference>
<dbReference type="InterPro" id="IPR051347">
    <property type="entry name" value="Circadian_clock_KaiC-rel"/>
</dbReference>
<dbReference type="InterPro" id="IPR014774">
    <property type="entry name" value="KaiC-like_dom"/>
</dbReference>
<dbReference type="PANTHER" id="PTHR42926:SF1">
    <property type="entry name" value="CIRCADIAN CLOCK OSCILLATOR PROTEIN KAIC 1"/>
    <property type="match status" value="1"/>
</dbReference>
<evidence type="ECO:0000256" key="6">
    <source>
        <dbReference type="ARBA" id="ARBA00022801"/>
    </source>
</evidence>
<feature type="domain" description="KaiC" evidence="7">
    <location>
        <begin position="250"/>
        <end position="482"/>
    </location>
</feature>
<protein>
    <recommendedName>
        <fullName evidence="1">non-specific serine/threonine protein kinase</fullName>
        <ecNumber evidence="1">2.7.11.1</ecNumber>
    </recommendedName>
</protein>
<dbReference type="CDD" id="cd19488">
    <property type="entry name" value="KaiC-like_N"/>
    <property type="match status" value="1"/>
</dbReference>
<evidence type="ECO:0000256" key="3">
    <source>
        <dbReference type="ARBA" id="ARBA00022679"/>
    </source>
</evidence>
<keyword evidence="3" id="KW-0808">Transferase</keyword>
<dbReference type="Gene3D" id="3.40.50.300">
    <property type="entry name" value="P-loop containing nucleotide triphosphate hydrolases"/>
    <property type="match status" value="2"/>
</dbReference>
<keyword evidence="9" id="KW-1185">Reference proteome</keyword>
<evidence type="ECO:0000256" key="1">
    <source>
        <dbReference type="ARBA" id="ARBA00012513"/>
    </source>
</evidence>